<comment type="caution">
    <text evidence="12">The sequence shown here is derived from an EMBL/GenBank/DDBJ whole genome shotgun (WGS) entry which is preliminary data.</text>
</comment>
<feature type="domain" description="Flagellar motor switch protein FliN-like C-terminal" evidence="11">
    <location>
        <begin position="246"/>
        <end position="307"/>
    </location>
</feature>
<keyword evidence="7" id="KW-0283">Flagellar rotation</keyword>
<dbReference type="Proteomes" id="UP000243900">
    <property type="component" value="Unassembled WGS sequence"/>
</dbReference>
<reference evidence="13" key="1">
    <citation type="submission" date="2018-02" db="EMBL/GenBank/DDBJ databases">
        <title>Genome sequencing of Solimonas sp. HR-BB.</title>
        <authorList>
            <person name="Lee Y."/>
            <person name="Jeon C.O."/>
        </authorList>
    </citation>
    <scope>NUCLEOTIDE SEQUENCE [LARGE SCALE GENOMIC DNA]</scope>
    <source>
        <strain evidence="13">HR-E</strain>
    </source>
</reference>
<dbReference type="InterPro" id="IPR001689">
    <property type="entry name" value="Flag_FliM"/>
</dbReference>
<dbReference type="GO" id="GO:0050918">
    <property type="term" value="P:positive chemotaxis"/>
    <property type="evidence" value="ECO:0007669"/>
    <property type="project" value="TreeGrafter"/>
</dbReference>
<dbReference type="AlphaFoldDB" id="A0A2P6ARM8"/>
<evidence type="ECO:0000256" key="1">
    <source>
        <dbReference type="ARBA" id="ARBA00004117"/>
    </source>
</evidence>
<dbReference type="EMBL" id="PTQZ01000169">
    <property type="protein sequence ID" value="PQA38263.1"/>
    <property type="molecule type" value="Genomic_DNA"/>
</dbReference>
<dbReference type="RefSeq" id="WP_105192748.1">
    <property type="nucleotide sequence ID" value="NZ_PTQZ01000169.1"/>
</dbReference>
<dbReference type="PANTHER" id="PTHR30034">
    <property type="entry name" value="FLAGELLAR MOTOR SWITCH PROTEIN FLIM"/>
    <property type="match status" value="1"/>
</dbReference>
<dbReference type="PANTHER" id="PTHR30034:SF6">
    <property type="entry name" value="YOP PROTEINS TRANSLOCATION PROTEIN Q"/>
    <property type="match status" value="1"/>
</dbReference>
<organism evidence="12 13">
    <name type="scientific">Amnimonas aquatica</name>
    <dbReference type="NCBI Taxonomy" id="2094561"/>
    <lineage>
        <taxon>Bacteria</taxon>
        <taxon>Pseudomonadati</taxon>
        <taxon>Pseudomonadota</taxon>
        <taxon>Gammaproteobacteria</taxon>
        <taxon>Moraxellales</taxon>
        <taxon>Moraxellaceae</taxon>
        <taxon>Amnimonas</taxon>
    </lineage>
</organism>
<evidence type="ECO:0000256" key="7">
    <source>
        <dbReference type="ARBA" id="ARBA00022779"/>
    </source>
</evidence>
<accession>A0A2P6ARM8</accession>
<evidence type="ECO:0000313" key="12">
    <source>
        <dbReference type="EMBL" id="PQA38263.1"/>
    </source>
</evidence>
<dbReference type="InterPro" id="IPR028976">
    <property type="entry name" value="CheC-like_sf"/>
</dbReference>
<keyword evidence="9" id="KW-0975">Bacterial flagellum</keyword>
<evidence type="ECO:0000256" key="8">
    <source>
        <dbReference type="ARBA" id="ARBA00023136"/>
    </source>
</evidence>
<dbReference type="Pfam" id="PF02154">
    <property type="entry name" value="FliM"/>
    <property type="match status" value="1"/>
</dbReference>
<comment type="similarity">
    <text evidence="3">Belongs to the FliM family.</text>
</comment>
<dbReference type="Gene3D" id="3.40.1550.10">
    <property type="entry name" value="CheC-like"/>
    <property type="match status" value="1"/>
</dbReference>
<evidence type="ECO:0000313" key="13">
    <source>
        <dbReference type="Proteomes" id="UP000243900"/>
    </source>
</evidence>
<dbReference type="SUPFAM" id="SSF101801">
    <property type="entry name" value="Surface presentation of antigens (SPOA)"/>
    <property type="match status" value="1"/>
</dbReference>
<dbReference type="CDD" id="cd17908">
    <property type="entry name" value="FliM"/>
    <property type="match status" value="1"/>
</dbReference>
<evidence type="ECO:0000256" key="9">
    <source>
        <dbReference type="ARBA" id="ARBA00023143"/>
    </source>
</evidence>
<dbReference type="InterPro" id="IPR036429">
    <property type="entry name" value="SpoA-like_sf"/>
</dbReference>
<dbReference type="GO" id="GO:0071978">
    <property type="term" value="P:bacterial-type flagellum-dependent swarming motility"/>
    <property type="evidence" value="ECO:0007669"/>
    <property type="project" value="TreeGrafter"/>
</dbReference>
<evidence type="ECO:0000256" key="2">
    <source>
        <dbReference type="ARBA" id="ARBA00004202"/>
    </source>
</evidence>
<dbReference type="GO" id="GO:0009425">
    <property type="term" value="C:bacterial-type flagellum basal body"/>
    <property type="evidence" value="ECO:0007669"/>
    <property type="project" value="UniProtKB-SubCell"/>
</dbReference>
<keyword evidence="13" id="KW-1185">Reference proteome</keyword>
<dbReference type="Gene3D" id="2.30.330.10">
    <property type="entry name" value="SpoA-like"/>
    <property type="match status" value="1"/>
</dbReference>
<dbReference type="PRINTS" id="PR00955">
    <property type="entry name" value="FLGMOTORFLIM"/>
</dbReference>
<keyword evidence="5" id="KW-1003">Cell membrane</keyword>
<dbReference type="GO" id="GO:0005886">
    <property type="term" value="C:plasma membrane"/>
    <property type="evidence" value="ECO:0007669"/>
    <property type="project" value="UniProtKB-SubCell"/>
</dbReference>
<protein>
    <recommendedName>
        <fullName evidence="4">Flagellar motor switch protein FliM</fullName>
    </recommendedName>
</protein>
<sequence>MNDILDPAEFDALMSKPADAGQSAGDRYDFAGQDYAVQRLIPALSLVHAQFAEAIKLRLRQLIPELQAVRAERVAVMKFGELQRMLPTPSDISVISAPPLAGPMFLVFEADLVFGLVNHFFGGQGGGARRRSSEFSPSESRFMQQLGKALLPDLAQGWHSVVELSPQLLERHSDLRFVDSLDQRETLLAARFSVQLPGAESAIWLLTPWSAIEPVRDRLGGQGRAGGARHEHDGIWRERLRLGVEASTLEVVASLGRVSMPLSRVSRLKVGDVIPIDSPQSVAVLIEDLELLHGTFGAHEGQLAVRIGGQSGSPSRRF</sequence>
<dbReference type="Pfam" id="PF01052">
    <property type="entry name" value="FliMN_C"/>
    <property type="match status" value="1"/>
</dbReference>
<dbReference type="InterPro" id="IPR001543">
    <property type="entry name" value="FliN-like_C"/>
</dbReference>
<dbReference type="GO" id="GO:0003774">
    <property type="term" value="F:cytoskeletal motor activity"/>
    <property type="evidence" value="ECO:0007669"/>
    <property type="project" value="InterPro"/>
</dbReference>
<keyword evidence="8" id="KW-0472">Membrane</keyword>
<evidence type="ECO:0000256" key="5">
    <source>
        <dbReference type="ARBA" id="ARBA00022475"/>
    </source>
</evidence>
<dbReference type="OrthoDB" id="9806941at2"/>
<comment type="subcellular location">
    <subcellularLocation>
        <location evidence="1">Bacterial flagellum basal body</location>
    </subcellularLocation>
    <subcellularLocation>
        <location evidence="2">Cell membrane</location>
        <topology evidence="2">Peripheral membrane protein</topology>
    </subcellularLocation>
</comment>
<dbReference type="SUPFAM" id="SSF103039">
    <property type="entry name" value="CheC-like"/>
    <property type="match status" value="1"/>
</dbReference>
<evidence type="ECO:0000256" key="3">
    <source>
        <dbReference type="ARBA" id="ARBA00011049"/>
    </source>
</evidence>
<gene>
    <name evidence="12" type="ORF">C5O18_07195</name>
</gene>
<evidence type="ECO:0000256" key="10">
    <source>
        <dbReference type="ARBA" id="ARBA00025044"/>
    </source>
</evidence>
<proteinExistence type="inferred from homology"/>
<name>A0A2P6ARM8_9GAMM</name>
<evidence type="ECO:0000256" key="4">
    <source>
        <dbReference type="ARBA" id="ARBA00021898"/>
    </source>
</evidence>
<keyword evidence="6" id="KW-0145">Chemotaxis</keyword>
<evidence type="ECO:0000256" key="6">
    <source>
        <dbReference type="ARBA" id="ARBA00022500"/>
    </source>
</evidence>
<comment type="function">
    <text evidence="10">FliM is one of three proteins (FliG, FliN, FliM) that forms the rotor-mounted switch complex (C ring), located at the base of the basal body. This complex interacts with the CheY and CheZ chemotaxis proteins, in addition to contacting components of the motor that determine the direction of flagellar rotation.</text>
</comment>
<evidence type="ECO:0000259" key="11">
    <source>
        <dbReference type="Pfam" id="PF01052"/>
    </source>
</evidence>